<evidence type="ECO:0000313" key="2">
    <source>
        <dbReference type="EMBL" id="EAZ82562.1"/>
    </source>
</evidence>
<protein>
    <submittedName>
        <fullName evidence="2">Phosphohistidine phosphatase SixA</fullName>
    </submittedName>
</protein>
<dbReference type="HOGENOM" id="CLU_084603_2_3_10"/>
<dbReference type="STRING" id="388413.ALPR1_10115"/>
<dbReference type="SMART" id="SM00855">
    <property type="entry name" value="PGAM"/>
    <property type="match status" value="1"/>
</dbReference>
<dbReference type="EMBL" id="AAXU02000001">
    <property type="protein sequence ID" value="EAZ82562.1"/>
    <property type="molecule type" value="Genomic_DNA"/>
</dbReference>
<dbReference type="OrthoDB" id="9810154at2"/>
<sequence length="155" mass="17475">MKQLFLLRHGEAGFSDGTDFQRQLTQRGIERLHRMGVELKSRSLGVDIMYCSTAERTMETAKIMESYLAIGEEIFLKEIYEGNLGALINLIENIPSTHNSCLIVGHNPIISLLVSHISGESYLNMQPGMMVCLDLEINEWQMVGLNTGILKEVFQ</sequence>
<accession>A3HRU4</accession>
<feature type="binding site" evidence="1">
    <location>
        <position position="56"/>
    </location>
    <ligand>
        <name>substrate</name>
    </ligand>
</feature>
<dbReference type="RefSeq" id="WP_008200256.1">
    <property type="nucleotide sequence ID" value="NZ_CM001023.1"/>
</dbReference>
<comment type="caution">
    <text evidence="2">The sequence shown here is derived from an EMBL/GenBank/DDBJ whole genome shotgun (WGS) entry which is preliminary data.</text>
</comment>
<dbReference type="InterPro" id="IPR013078">
    <property type="entry name" value="His_Pase_superF_clade-1"/>
</dbReference>
<dbReference type="eggNOG" id="COG2062">
    <property type="taxonomic scope" value="Bacteria"/>
</dbReference>
<evidence type="ECO:0000256" key="1">
    <source>
        <dbReference type="PIRSR" id="PIRSR613078-2"/>
    </source>
</evidence>
<keyword evidence="3" id="KW-1185">Reference proteome</keyword>
<evidence type="ECO:0000313" key="3">
    <source>
        <dbReference type="Proteomes" id="UP000003919"/>
    </source>
</evidence>
<dbReference type="AlphaFoldDB" id="A3HRU4"/>
<dbReference type="CDD" id="cd07067">
    <property type="entry name" value="HP_PGM_like"/>
    <property type="match status" value="1"/>
</dbReference>
<gene>
    <name evidence="2" type="ORF">ALPR1_10115</name>
</gene>
<dbReference type="Proteomes" id="UP000003919">
    <property type="component" value="Chromosome"/>
</dbReference>
<dbReference type="SUPFAM" id="SSF53254">
    <property type="entry name" value="Phosphoglycerate mutase-like"/>
    <property type="match status" value="1"/>
</dbReference>
<organism evidence="2 3">
    <name type="scientific">Algoriphagus machipongonensis</name>
    <dbReference type="NCBI Taxonomy" id="388413"/>
    <lineage>
        <taxon>Bacteria</taxon>
        <taxon>Pseudomonadati</taxon>
        <taxon>Bacteroidota</taxon>
        <taxon>Cytophagia</taxon>
        <taxon>Cytophagales</taxon>
        <taxon>Cyclobacteriaceae</taxon>
        <taxon>Algoriphagus</taxon>
    </lineage>
</organism>
<proteinExistence type="predicted"/>
<name>A3HRU4_9BACT</name>
<reference evidence="2 3" key="1">
    <citation type="journal article" date="2011" name="J. Bacteriol.">
        <title>Complete genome sequence of Algoriphagus sp. PR1, bacterial prey of a colony-forming choanoflagellate.</title>
        <authorList>
            <person name="Alegado R.A."/>
            <person name="Ferriera S."/>
            <person name="Nusbaum C."/>
            <person name="Young S.K."/>
            <person name="Zeng Q."/>
            <person name="Imamovic A."/>
            <person name="Fairclough S.R."/>
            <person name="King N."/>
        </authorList>
    </citation>
    <scope>NUCLEOTIDE SEQUENCE [LARGE SCALE GENOMIC DNA]</scope>
    <source>
        <strain evidence="2 3">PR1</strain>
    </source>
</reference>
<dbReference type="Gene3D" id="3.40.50.1240">
    <property type="entry name" value="Phosphoglycerate mutase-like"/>
    <property type="match status" value="1"/>
</dbReference>
<dbReference type="InterPro" id="IPR029033">
    <property type="entry name" value="His_PPase_superfam"/>
</dbReference>
<dbReference type="EMBL" id="CM001023">
    <property type="protein sequence ID" value="EAZ82562.1"/>
    <property type="molecule type" value="Genomic_DNA"/>
</dbReference>
<dbReference type="Pfam" id="PF00300">
    <property type="entry name" value="His_Phos_1"/>
    <property type="match status" value="1"/>
</dbReference>